<proteinExistence type="predicted"/>
<name>H8GF58_9PSEU</name>
<dbReference type="SUPFAM" id="SSF160424">
    <property type="entry name" value="BH3703-like"/>
    <property type="match status" value="1"/>
</dbReference>
<dbReference type="OrthoDB" id="275232at2"/>
<dbReference type="EMBL" id="CM001466">
    <property type="protein sequence ID" value="EHY88002.1"/>
    <property type="molecule type" value="Genomic_DNA"/>
</dbReference>
<accession>H8GF58</accession>
<dbReference type="HOGENOM" id="CLU_958577_0_0_11"/>
<dbReference type="InterPro" id="IPR036170">
    <property type="entry name" value="YezG-like_sf"/>
</dbReference>
<dbReference type="Proteomes" id="UP000004705">
    <property type="component" value="Chromosome"/>
</dbReference>
<organism evidence="1 2">
    <name type="scientific">Saccharomonospora azurea NA-128</name>
    <dbReference type="NCBI Taxonomy" id="882081"/>
    <lineage>
        <taxon>Bacteria</taxon>
        <taxon>Bacillati</taxon>
        <taxon>Actinomycetota</taxon>
        <taxon>Actinomycetes</taxon>
        <taxon>Pseudonocardiales</taxon>
        <taxon>Pseudonocardiaceae</taxon>
        <taxon>Saccharomonospora</taxon>
    </lineage>
</organism>
<evidence type="ECO:0000313" key="1">
    <source>
        <dbReference type="EMBL" id="EHY88002.1"/>
    </source>
</evidence>
<keyword evidence="2" id="KW-1185">Reference proteome</keyword>
<sequence>MTNASASMDDGHRDEVVNRVGALLAEIAPAGWTQLLCEYRSVGKHVEVDLLAFGADGSPSPVRPPAEVVSLLGRLRAGMYVPGRGTWLSAMLTVDPPGVVYADFAHHTQPRWRRNPPPVGFQDELRMYPRDDAHLPAWLRQRAGLASSTGAGRATATPAPGAAAELRTAKVYDGFGGDGRPVVNRAPLDAVEKDRVLEYLGGAPVVLAARSYDTDAFDPGRAPSVPLTFRTDGSWVWPGAVAYYLREHDIAPDPELLAHIRRREYAVPEVGEDARQRAVNLITGQQS</sequence>
<protein>
    <submittedName>
        <fullName evidence="1">Uncharacterized protein</fullName>
    </submittedName>
</protein>
<reference evidence="1 2" key="1">
    <citation type="journal article" date="2012" name="Stand. Genomic Sci.">
        <title>Genome sequence of the soil bacterium Saccharomonospora azurea type strain (NA-128(T)).</title>
        <authorList>
            <person name="Klenk H.P."/>
            <person name="Held B."/>
            <person name="Lucas S."/>
            <person name="Lapidus A."/>
            <person name="Copeland A."/>
            <person name="Hammon N."/>
            <person name="Pitluck S."/>
            <person name="Goodwin L.A."/>
            <person name="Han C."/>
            <person name="Tapia R."/>
            <person name="Brambilla E.M."/>
            <person name="Potter G."/>
            <person name="Land M."/>
            <person name="Ivanova N."/>
            <person name="Rohde M."/>
            <person name="Goker M."/>
            <person name="Detter J.C."/>
            <person name="Kyrpides N.C."/>
            <person name="Woyke T."/>
        </authorList>
    </citation>
    <scope>NUCLEOTIDE SEQUENCE [LARGE SCALE GENOMIC DNA]</scope>
    <source>
        <strain evidence="1 2">NA-128</strain>
    </source>
</reference>
<evidence type="ECO:0000313" key="2">
    <source>
        <dbReference type="Proteomes" id="UP000004705"/>
    </source>
</evidence>
<dbReference type="RefSeq" id="WP_005439315.1">
    <property type="nucleotide sequence ID" value="NZ_CM001466.1"/>
</dbReference>
<dbReference type="AlphaFoldDB" id="H8GF58"/>
<gene>
    <name evidence="1" type="ORF">SacazDRAFT_01060</name>
</gene>